<dbReference type="Gene3D" id="3.30.450.20">
    <property type="entry name" value="PAS domain"/>
    <property type="match status" value="1"/>
</dbReference>
<dbReference type="GO" id="GO:0006355">
    <property type="term" value="P:regulation of DNA-templated transcription"/>
    <property type="evidence" value="ECO:0007669"/>
    <property type="project" value="InterPro"/>
</dbReference>
<dbReference type="Pfam" id="PF00196">
    <property type="entry name" value="GerE"/>
    <property type="match status" value="1"/>
</dbReference>
<dbReference type="SUPFAM" id="SSF46894">
    <property type="entry name" value="C-terminal effector domain of the bipartite response regulators"/>
    <property type="match status" value="1"/>
</dbReference>
<proteinExistence type="predicted"/>
<organism evidence="2 3">
    <name type="scientific">Stieleria varia</name>
    <dbReference type="NCBI Taxonomy" id="2528005"/>
    <lineage>
        <taxon>Bacteria</taxon>
        <taxon>Pseudomonadati</taxon>
        <taxon>Planctomycetota</taxon>
        <taxon>Planctomycetia</taxon>
        <taxon>Pirellulales</taxon>
        <taxon>Pirellulaceae</taxon>
        <taxon>Stieleria</taxon>
    </lineage>
</organism>
<dbReference type="GO" id="GO:0003677">
    <property type="term" value="F:DNA binding"/>
    <property type="evidence" value="ECO:0007669"/>
    <property type="project" value="InterPro"/>
</dbReference>
<dbReference type="OrthoDB" id="277702at2"/>
<evidence type="ECO:0000313" key="3">
    <source>
        <dbReference type="Proteomes" id="UP000320176"/>
    </source>
</evidence>
<reference evidence="2 3" key="1">
    <citation type="submission" date="2019-02" db="EMBL/GenBank/DDBJ databases">
        <title>Deep-cultivation of Planctomycetes and their phenomic and genomic characterization uncovers novel biology.</title>
        <authorList>
            <person name="Wiegand S."/>
            <person name="Jogler M."/>
            <person name="Boedeker C."/>
            <person name="Pinto D."/>
            <person name="Vollmers J."/>
            <person name="Rivas-Marin E."/>
            <person name="Kohn T."/>
            <person name="Peeters S.H."/>
            <person name="Heuer A."/>
            <person name="Rast P."/>
            <person name="Oberbeckmann S."/>
            <person name="Bunk B."/>
            <person name="Jeske O."/>
            <person name="Meyerdierks A."/>
            <person name="Storesund J.E."/>
            <person name="Kallscheuer N."/>
            <person name="Luecker S."/>
            <person name="Lage O.M."/>
            <person name="Pohl T."/>
            <person name="Merkel B.J."/>
            <person name="Hornburger P."/>
            <person name="Mueller R.-W."/>
            <person name="Bruemmer F."/>
            <person name="Labrenz M."/>
            <person name="Spormann A.M."/>
            <person name="Op Den Camp H."/>
            <person name="Overmann J."/>
            <person name="Amann R."/>
            <person name="Jetten M.S.M."/>
            <person name="Mascher T."/>
            <person name="Medema M.H."/>
            <person name="Devos D.P."/>
            <person name="Kaster A.-K."/>
            <person name="Ovreas L."/>
            <person name="Rohde M."/>
            <person name="Galperin M.Y."/>
            <person name="Jogler C."/>
        </authorList>
    </citation>
    <scope>NUCLEOTIDE SEQUENCE [LARGE SCALE GENOMIC DNA]</scope>
    <source>
        <strain evidence="2 3">Pla52n</strain>
    </source>
</reference>
<dbReference type="EMBL" id="SJPN01000001">
    <property type="protein sequence ID" value="TWU07680.1"/>
    <property type="molecule type" value="Genomic_DNA"/>
</dbReference>
<evidence type="ECO:0000259" key="1">
    <source>
        <dbReference type="PROSITE" id="PS50112"/>
    </source>
</evidence>
<protein>
    <submittedName>
        <fullName evidence="2">Response regulator FixJ</fullName>
    </submittedName>
</protein>
<dbReference type="Gene3D" id="1.10.10.10">
    <property type="entry name" value="Winged helix-like DNA-binding domain superfamily/Winged helix DNA-binding domain"/>
    <property type="match status" value="1"/>
</dbReference>
<feature type="domain" description="PAS" evidence="1">
    <location>
        <begin position="1"/>
        <end position="59"/>
    </location>
</feature>
<dbReference type="InterPro" id="IPR036388">
    <property type="entry name" value="WH-like_DNA-bd_sf"/>
</dbReference>
<gene>
    <name evidence="2" type="ORF">Pla52n_02530</name>
</gene>
<name>A0A5C6B6Z9_9BACT</name>
<dbReference type="PROSITE" id="PS00622">
    <property type="entry name" value="HTH_LUXR_1"/>
    <property type="match status" value="1"/>
</dbReference>
<dbReference type="SUPFAM" id="SSF55785">
    <property type="entry name" value="PYP-like sensor domain (PAS domain)"/>
    <property type="match status" value="1"/>
</dbReference>
<comment type="caution">
    <text evidence="2">The sequence shown here is derived from an EMBL/GenBank/DDBJ whole genome shotgun (WGS) entry which is preliminary data.</text>
</comment>
<dbReference type="AlphaFoldDB" id="A0A5C6B6Z9"/>
<sequence length="224" mass="25341">MESAIDLPRVLDFLEPCFFFAKRGLSQVTLVSPSVRDVLGYEPKQVIGGSYLDFVIHDDPINADLMECQTMDLSNGGRIQALRAVRAWDGSRRVLSIQTVGASDTEEKPVLTRHNVALDVTQSVDRYQKMSKRLTELTQCLGKMNASEHAIAYRLLDGKLNREIAKELNLSDRTVERRRASILKRLGTNSHAKVVQLMVERDLLTQMLEHNEPWHLARNANLVC</sequence>
<dbReference type="SMART" id="SM00421">
    <property type="entry name" value="HTH_LUXR"/>
    <property type="match status" value="1"/>
</dbReference>
<dbReference type="PROSITE" id="PS50112">
    <property type="entry name" value="PAS"/>
    <property type="match status" value="1"/>
</dbReference>
<keyword evidence="3" id="KW-1185">Reference proteome</keyword>
<dbReference type="PRINTS" id="PR00038">
    <property type="entry name" value="HTHLUXR"/>
</dbReference>
<dbReference type="InterPro" id="IPR013767">
    <property type="entry name" value="PAS_fold"/>
</dbReference>
<evidence type="ECO:0000313" key="2">
    <source>
        <dbReference type="EMBL" id="TWU07680.1"/>
    </source>
</evidence>
<dbReference type="Proteomes" id="UP000320176">
    <property type="component" value="Unassembled WGS sequence"/>
</dbReference>
<dbReference type="Pfam" id="PF00989">
    <property type="entry name" value="PAS"/>
    <property type="match status" value="1"/>
</dbReference>
<dbReference type="InterPro" id="IPR000014">
    <property type="entry name" value="PAS"/>
</dbReference>
<dbReference type="InterPro" id="IPR035965">
    <property type="entry name" value="PAS-like_dom_sf"/>
</dbReference>
<dbReference type="InterPro" id="IPR016032">
    <property type="entry name" value="Sig_transdc_resp-reg_C-effctor"/>
</dbReference>
<dbReference type="RefSeq" id="WP_146517868.1">
    <property type="nucleotide sequence ID" value="NZ_CP151726.1"/>
</dbReference>
<dbReference type="InterPro" id="IPR000792">
    <property type="entry name" value="Tscrpt_reg_LuxR_C"/>
</dbReference>
<accession>A0A5C6B6Z9</accession>
<dbReference type="CDD" id="cd00130">
    <property type="entry name" value="PAS"/>
    <property type="match status" value="1"/>
</dbReference>